<dbReference type="InterPro" id="IPR035965">
    <property type="entry name" value="PAS-like_dom_sf"/>
</dbReference>
<dbReference type="Proteomes" id="UP000220246">
    <property type="component" value="Unassembled WGS sequence"/>
</dbReference>
<dbReference type="Pfam" id="PF03924">
    <property type="entry name" value="CHASE"/>
    <property type="match status" value="1"/>
</dbReference>
<evidence type="ECO:0000256" key="5">
    <source>
        <dbReference type="SAM" id="Coils"/>
    </source>
</evidence>
<dbReference type="NCBIfam" id="TIGR00254">
    <property type="entry name" value="GGDEF"/>
    <property type="match status" value="1"/>
</dbReference>
<dbReference type="InterPro" id="IPR000160">
    <property type="entry name" value="GGDEF_dom"/>
</dbReference>
<dbReference type="STRING" id="1219032.GCA_001515545_01137"/>
<evidence type="ECO:0000259" key="7">
    <source>
        <dbReference type="PROSITE" id="PS50112"/>
    </source>
</evidence>
<evidence type="ECO:0000259" key="9">
    <source>
        <dbReference type="PROSITE" id="PS50839"/>
    </source>
</evidence>
<dbReference type="PROSITE" id="PS50887">
    <property type="entry name" value="GGDEF"/>
    <property type="match status" value="1"/>
</dbReference>
<dbReference type="InterPro" id="IPR029787">
    <property type="entry name" value="Nucleotide_cyclase"/>
</dbReference>
<dbReference type="CDD" id="cd01949">
    <property type="entry name" value="GGDEF"/>
    <property type="match status" value="1"/>
</dbReference>
<evidence type="ECO:0000256" key="3">
    <source>
        <dbReference type="ARBA" id="ARBA00022989"/>
    </source>
</evidence>
<dbReference type="SMART" id="SM00052">
    <property type="entry name" value="EAL"/>
    <property type="match status" value="1"/>
</dbReference>
<evidence type="ECO:0000313" key="12">
    <source>
        <dbReference type="EMBL" id="PEH89355.1"/>
    </source>
</evidence>
<dbReference type="PANTHER" id="PTHR44757:SF2">
    <property type="entry name" value="BIOFILM ARCHITECTURE MAINTENANCE PROTEIN MBAA"/>
    <property type="match status" value="1"/>
</dbReference>
<dbReference type="CDD" id="cd01948">
    <property type="entry name" value="EAL"/>
    <property type="match status" value="1"/>
</dbReference>
<dbReference type="InterPro" id="IPR001633">
    <property type="entry name" value="EAL_dom"/>
</dbReference>
<comment type="caution">
    <text evidence="12">The sequence shown here is derived from an EMBL/GenBank/DDBJ whole genome shotgun (WGS) entry which is preliminary data.</text>
</comment>
<dbReference type="PROSITE" id="PS50883">
    <property type="entry name" value="EAL"/>
    <property type="match status" value="1"/>
</dbReference>
<dbReference type="SMART" id="SM01079">
    <property type="entry name" value="CHASE"/>
    <property type="match status" value="1"/>
</dbReference>
<dbReference type="Gene3D" id="3.30.450.350">
    <property type="entry name" value="CHASE domain"/>
    <property type="match status" value="1"/>
</dbReference>
<dbReference type="Gene3D" id="3.30.450.20">
    <property type="entry name" value="PAS domain"/>
    <property type="match status" value="2"/>
</dbReference>
<dbReference type="NCBIfam" id="TIGR00229">
    <property type="entry name" value="sensory_box"/>
    <property type="match status" value="2"/>
</dbReference>
<dbReference type="GO" id="GO:0003824">
    <property type="term" value="F:catalytic activity"/>
    <property type="evidence" value="ECO:0007669"/>
    <property type="project" value="UniProtKB-ARBA"/>
</dbReference>
<keyword evidence="5" id="KW-0175">Coiled coil</keyword>
<dbReference type="AlphaFoldDB" id="A0A2A7UVL4"/>
<feature type="domain" description="PAS" evidence="7">
    <location>
        <begin position="385"/>
        <end position="436"/>
    </location>
</feature>
<dbReference type="Pfam" id="PF00990">
    <property type="entry name" value="GGDEF"/>
    <property type="match status" value="1"/>
</dbReference>
<feature type="transmembrane region" description="Helical" evidence="6">
    <location>
        <begin position="324"/>
        <end position="345"/>
    </location>
</feature>
<dbReference type="SUPFAM" id="SSF55785">
    <property type="entry name" value="PYP-like sensor domain (PAS domain)"/>
    <property type="match status" value="2"/>
</dbReference>
<organism evidence="12 13">
    <name type="scientific">Comamonas terrigena</name>
    <dbReference type="NCBI Taxonomy" id="32013"/>
    <lineage>
        <taxon>Bacteria</taxon>
        <taxon>Pseudomonadati</taxon>
        <taxon>Pseudomonadota</taxon>
        <taxon>Betaproteobacteria</taxon>
        <taxon>Burkholderiales</taxon>
        <taxon>Comamonadaceae</taxon>
        <taxon>Comamonas</taxon>
    </lineage>
</organism>
<feature type="domain" description="GGDEF" evidence="11">
    <location>
        <begin position="652"/>
        <end position="794"/>
    </location>
</feature>
<feature type="domain" description="PAC" evidence="8">
    <location>
        <begin position="440"/>
        <end position="493"/>
    </location>
</feature>
<evidence type="ECO:0000259" key="11">
    <source>
        <dbReference type="PROSITE" id="PS50887"/>
    </source>
</evidence>
<evidence type="ECO:0000259" key="10">
    <source>
        <dbReference type="PROSITE" id="PS50883"/>
    </source>
</evidence>
<dbReference type="InterPro" id="IPR052155">
    <property type="entry name" value="Biofilm_reg_signaling"/>
</dbReference>
<keyword evidence="2 6" id="KW-0812">Transmembrane</keyword>
<dbReference type="Pfam" id="PF13426">
    <property type="entry name" value="PAS_9"/>
    <property type="match status" value="1"/>
</dbReference>
<dbReference type="PANTHER" id="PTHR44757">
    <property type="entry name" value="DIGUANYLATE CYCLASE DGCP"/>
    <property type="match status" value="1"/>
</dbReference>
<dbReference type="Pfam" id="PF13188">
    <property type="entry name" value="PAS_8"/>
    <property type="match status" value="1"/>
</dbReference>
<dbReference type="Gene3D" id="3.20.20.450">
    <property type="entry name" value="EAL domain"/>
    <property type="match status" value="1"/>
</dbReference>
<feature type="coiled-coil region" evidence="5">
    <location>
        <begin position="341"/>
        <end position="368"/>
    </location>
</feature>
<keyword evidence="3 6" id="KW-1133">Transmembrane helix</keyword>
<evidence type="ECO:0000256" key="1">
    <source>
        <dbReference type="ARBA" id="ARBA00004370"/>
    </source>
</evidence>
<keyword evidence="13" id="KW-1185">Reference proteome</keyword>
<dbReference type="PROSITE" id="PS50113">
    <property type="entry name" value="PAC"/>
    <property type="match status" value="1"/>
</dbReference>
<evidence type="ECO:0000259" key="8">
    <source>
        <dbReference type="PROSITE" id="PS50113"/>
    </source>
</evidence>
<feature type="transmembrane region" description="Helical" evidence="6">
    <location>
        <begin position="20"/>
        <end position="42"/>
    </location>
</feature>
<sequence>MIFSSPFMAVAPSSRTWVSVWLLPGAVLCGGGLLSLVLAWMLQRTVQTMAHERAVHRIDTLVQGLEHSVNSYGEIVKGLQARFSVKPYLSRQEFDATMVEMDVPRRYPGLRALTFTRILAPTELAHFEASLRADGQVARQDLRIRFAADRSEYAVVDYVWPLRGNAALAGLDVYLQPESLSSLLQSRATGKVSMTAPFTLLQDDKDPTGVLIRAPVFVTPAGQGEPVFQGAVNISLQTRELLLHALDAVQLDGVAVTVEDLGRADQQPGGENLRRTIYRTPNWEVSNATLAPVLRDIALHDRIWRVQLLPRSALLSQVESAHPWLMGAGGLGASALLALLVALLARQRQQARQEVEHTQSALQESMDRFHDLFHHCGMGVSKVCSETGRLLQVNQRYCEILGFSEKELLRTNVLELSAPEDVDDTRRLLSELRQGLISNYLQSKRMRRSDGQLIWVEVAASPLLDGQQELLGQHISVVQDVSERRQLQAALEQREARLSAMLQALPVGMLMVDAQQRILSINDRFTALTGYGQQDLQTLDDWWKVIQPDASQRQTSRAWVESARREAMVQGVMPCCELAVHCKDGKIRALELSGSPVQSDFVFTLMDLSQRKQAEEKIRNLALFDMLTQLPNRRQLLERVHDALQHCPRQNSAGALLLLDIDNFKTLNETQGHDQGDALLLQVAQRLSHCLAQGPHTGYTLARQGGDEFAVVLENLPADPLQAAQQTEKLGRRMMEALREPFILGTAPCHVTVSMGATTFHGTGETVEELLKRADLAMYEAKSAGRNALHFFDPSMQSAIRARAEMEADLRNAIEQSQFDLYYQPQVMHEQVVGAEALLRWRHPVKGFISPALFIPLAEDNGMVLQLGRWVLHTACRQLAQWAQRPGLAELALSVNVSPLQFQQPQFVQDVEQALASHGVRPDRLKLELTEGMLLSDVEDTIRKMEQLRGLGVAFSLDDFGTGYSSLSYLKRLPLEQLKIDQSFVREVLTNANDQAIAKTIVALASSLGLRVIAEGVETAAQRDFLDANGCHAWQGYLFSPAVPVAQFEAWVAQFSEVGHSAIA</sequence>
<dbReference type="SMART" id="SM00091">
    <property type="entry name" value="PAS"/>
    <property type="match status" value="2"/>
</dbReference>
<dbReference type="InterPro" id="IPR043128">
    <property type="entry name" value="Rev_trsase/Diguanyl_cyclase"/>
</dbReference>
<dbReference type="Pfam" id="PF00563">
    <property type="entry name" value="EAL"/>
    <property type="match status" value="1"/>
</dbReference>
<evidence type="ECO:0000313" key="13">
    <source>
        <dbReference type="Proteomes" id="UP000220246"/>
    </source>
</evidence>
<dbReference type="CDD" id="cd00130">
    <property type="entry name" value="PAS"/>
    <property type="match status" value="2"/>
</dbReference>
<dbReference type="InterPro" id="IPR001610">
    <property type="entry name" value="PAC"/>
</dbReference>
<gene>
    <name evidence="12" type="ORF">CRM82_12775</name>
</gene>
<feature type="domain" description="PAS" evidence="7">
    <location>
        <begin position="494"/>
        <end position="549"/>
    </location>
</feature>
<feature type="domain" description="CHASE" evidence="9">
    <location>
        <begin position="150"/>
        <end position="242"/>
    </location>
</feature>
<evidence type="ECO:0000256" key="4">
    <source>
        <dbReference type="ARBA" id="ARBA00023136"/>
    </source>
</evidence>
<dbReference type="InterPro" id="IPR000014">
    <property type="entry name" value="PAS"/>
</dbReference>
<dbReference type="InterPro" id="IPR006189">
    <property type="entry name" value="CHASE_dom"/>
</dbReference>
<dbReference type="SMART" id="SM00267">
    <property type="entry name" value="GGDEF"/>
    <property type="match status" value="1"/>
</dbReference>
<evidence type="ECO:0000256" key="2">
    <source>
        <dbReference type="ARBA" id="ARBA00022692"/>
    </source>
</evidence>
<proteinExistence type="predicted"/>
<accession>A0A2A7UVL4</accession>
<comment type="subcellular location">
    <subcellularLocation>
        <location evidence="1">Membrane</location>
    </subcellularLocation>
</comment>
<dbReference type="PROSITE" id="PS50839">
    <property type="entry name" value="CHASE"/>
    <property type="match status" value="1"/>
</dbReference>
<dbReference type="SMART" id="SM00086">
    <property type="entry name" value="PAC"/>
    <property type="match status" value="2"/>
</dbReference>
<dbReference type="Gene3D" id="3.30.70.270">
    <property type="match status" value="1"/>
</dbReference>
<keyword evidence="4 6" id="KW-0472">Membrane</keyword>
<evidence type="ECO:0000256" key="6">
    <source>
        <dbReference type="SAM" id="Phobius"/>
    </source>
</evidence>
<dbReference type="SUPFAM" id="SSF55073">
    <property type="entry name" value="Nucleotide cyclase"/>
    <property type="match status" value="1"/>
</dbReference>
<dbReference type="PROSITE" id="PS50112">
    <property type="entry name" value="PAS"/>
    <property type="match status" value="2"/>
</dbReference>
<dbReference type="GO" id="GO:0016020">
    <property type="term" value="C:membrane"/>
    <property type="evidence" value="ECO:0007669"/>
    <property type="project" value="UniProtKB-SubCell"/>
</dbReference>
<reference evidence="13" key="1">
    <citation type="submission" date="2017-09" db="EMBL/GenBank/DDBJ databases">
        <title>FDA dAtabase for Regulatory Grade micrObial Sequences (FDA-ARGOS): Supporting development and validation of Infectious Disease Dx tests.</title>
        <authorList>
            <person name="Minogue T."/>
            <person name="Wolcott M."/>
            <person name="Wasieloski L."/>
            <person name="Aguilar W."/>
            <person name="Moore D."/>
            <person name="Tallon L."/>
            <person name="Sadzewicz L."/>
            <person name="Ott S."/>
            <person name="Zhao X."/>
            <person name="Nagaraj S."/>
            <person name="Vavikolanu K."/>
            <person name="Aluvathingal J."/>
            <person name="Nadendla S."/>
            <person name="Sichtig H."/>
        </authorList>
    </citation>
    <scope>NUCLEOTIDE SEQUENCE [LARGE SCALE GENOMIC DNA]</scope>
    <source>
        <strain evidence="13">FDAARGOS_394</strain>
    </source>
</reference>
<dbReference type="InterPro" id="IPR000700">
    <property type="entry name" value="PAS-assoc_C"/>
</dbReference>
<dbReference type="SUPFAM" id="SSF141868">
    <property type="entry name" value="EAL domain-like"/>
    <property type="match status" value="1"/>
</dbReference>
<protein>
    <submittedName>
        <fullName evidence="12">Bifunctional diguanylate cyclase/phosphodiesterase</fullName>
    </submittedName>
</protein>
<dbReference type="GO" id="GO:0007165">
    <property type="term" value="P:signal transduction"/>
    <property type="evidence" value="ECO:0007669"/>
    <property type="project" value="UniProtKB-ARBA"/>
</dbReference>
<dbReference type="InterPro" id="IPR042240">
    <property type="entry name" value="CHASE_sf"/>
</dbReference>
<dbReference type="EMBL" id="PDEA01000001">
    <property type="protein sequence ID" value="PEH89355.1"/>
    <property type="molecule type" value="Genomic_DNA"/>
</dbReference>
<dbReference type="FunFam" id="3.20.20.450:FF:000001">
    <property type="entry name" value="Cyclic di-GMP phosphodiesterase yahA"/>
    <property type="match status" value="1"/>
</dbReference>
<name>A0A2A7UVL4_COMTR</name>
<feature type="domain" description="EAL" evidence="10">
    <location>
        <begin position="803"/>
        <end position="1056"/>
    </location>
</feature>
<dbReference type="InterPro" id="IPR035919">
    <property type="entry name" value="EAL_sf"/>
</dbReference>